<reference evidence="2 3" key="1">
    <citation type="submission" date="2024-04" db="EMBL/GenBank/DDBJ databases">
        <authorList>
            <person name="Fracassetti M."/>
        </authorList>
    </citation>
    <scope>NUCLEOTIDE SEQUENCE [LARGE SCALE GENOMIC DNA]</scope>
</reference>
<evidence type="ECO:0000313" key="2">
    <source>
        <dbReference type="EMBL" id="CAL1399088.1"/>
    </source>
</evidence>
<evidence type="ECO:0000313" key="3">
    <source>
        <dbReference type="Proteomes" id="UP001497516"/>
    </source>
</evidence>
<protein>
    <submittedName>
        <fullName evidence="2">Uncharacterized protein</fullName>
    </submittedName>
</protein>
<organism evidence="2 3">
    <name type="scientific">Linum trigynum</name>
    <dbReference type="NCBI Taxonomy" id="586398"/>
    <lineage>
        <taxon>Eukaryota</taxon>
        <taxon>Viridiplantae</taxon>
        <taxon>Streptophyta</taxon>
        <taxon>Embryophyta</taxon>
        <taxon>Tracheophyta</taxon>
        <taxon>Spermatophyta</taxon>
        <taxon>Magnoliopsida</taxon>
        <taxon>eudicotyledons</taxon>
        <taxon>Gunneridae</taxon>
        <taxon>Pentapetalae</taxon>
        <taxon>rosids</taxon>
        <taxon>fabids</taxon>
        <taxon>Malpighiales</taxon>
        <taxon>Linaceae</taxon>
        <taxon>Linum</taxon>
    </lineage>
</organism>
<evidence type="ECO:0000256" key="1">
    <source>
        <dbReference type="SAM" id="MobiDB-lite"/>
    </source>
</evidence>
<dbReference type="EMBL" id="OZ034820">
    <property type="protein sequence ID" value="CAL1399088.1"/>
    <property type="molecule type" value="Genomic_DNA"/>
</dbReference>
<dbReference type="AlphaFoldDB" id="A0AAV2FMZ5"/>
<keyword evidence="3" id="KW-1185">Reference proteome</keyword>
<sequence length="122" mass="13629">MCTLLSPPAGRLPDRLISRRIAPIWLQACLRGTSATLLRTRKSLPSLPQHRWRRGRRAILWWLEQAVVTTLQRSSNDGDSGKSNHDATKLHMFVWSSSNSLVSEADSGGGGARQSPRSRRID</sequence>
<name>A0AAV2FMZ5_9ROSI</name>
<proteinExistence type="predicted"/>
<gene>
    <name evidence="2" type="ORF">LTRI10_LOCUS39282</name>
</gene>
<accession>A0AAV2FMZ5</accession>
<feature type="region of interest" description="Disordered" evidence="1">
    <location>
        <begin position="101"/>
        <end position="122"/>
    </location>
</feature>
<dbReference type="Proteomes" id="UP001497516">
    <property type="component" value="Chromosome 7"/>
</dbReference>